<dbReference type="CDD" id="cd09009">
    <property type="entry name" value="PNP-EcPNPII_like"/>
    <property type="match status" value="1"/>
</dbReference>
<feature type="domain" description="Nucleoside phosphorylase" evidence="8">
    <location>
        <begin position="19"/>
        <end position="248"/>
    </location>
</feature>
<gene>
    <name evidence="9" type="ORF">PX52LOC_08107</name>
</gene>
<dbReference type="GO" id="GO:0009116">
    <property type="term" value="P:nucleoside metabolic process"/>
    <property type="evidence" value="ECO:0007669"/>
    <property type="project" value="InterPro"/>
</dbReference>
<evidence type="ECO:0000256" key="2">
    <source>
        <dbReference type="ARBA" id="ARBA00006751"/>
    </source>
</evidence>
<dbReference type="InterPro" id="IPR035994">
    <property type="entry name" value="Nucleoside_phosphorylase_sf"/>
</dbReference>
<dbReference type="InterPro" id="IPR011268">
    <property type="entry name" value="Purine_phosphorylase"/>
</dbReference>
<dbReference type="KEGG" id="lrs:PX52LOC_08107"/>
<evidence type="ECO:0000256" key="6">
    <source>
        <dbReference type="ARBA" id="ARBA00031036"/>
    </source>
</evidence>
<name>A0A5C1ANJ9_9BACT</name>
<dbReference type="PANTHER" id="PTHR11904:SF9">
    <property type="entry name" value="PURINE NUCLEOSIDE PHOSPHORYLASE-RELATED"/>
    <property type="match status" value="1"/>
</dbReference>
<dbReference type="OrthoDB" id="277228at2"/>
<dbReference type="InterPro" id="IPR000845">
    <property type="entry name" value="Nucleoside_phosphorylase_d"/>
</dbReference>
<evidence type="ECO:0000256" key="5">
    <source>
        <dbReference type="ARBA" id="ARBA00022679"/>
    </source>
</evidence>
<keyword evidence="5" id="KW-0808">Transferase</keyword>
<dbReference type="Gene3D" id="3.40.50.1580">
    <property type="entry name" value="Nucleoside phosphorylase domain"/>
    <property type="match status" value="1"/>
</dbReference>
<dbReference type="NCBIfam" id="NF006054">
    <property type="entry name" value="PRK08202.1"/>
    <property type="match status" value="1"/>
</dbReference>
<evidence type="ECO:0000313" key="10">
    <source>
        <dbReference type="Proteomes" id="UP000324974"/>
    </source>
</evidence>
<feature type="binding site" evidence="7">
    <location>
        <begin position="75"/>
        <end position="77"/>
    </location>
    <ligand>
        <name>phosphate</name>
        <dbReference type="ChEBI" id="CHEBI:43474"/>
    </ligand>
</feature>
<evidence type="ECO:0000256" key="4">
    <source>
        <dbReference type="ARBA" id="ARBA00022676"/>
    </source>
</evidence>
<dbReference type="Pfam" id="PF01048">
    <property type="entry name" value="PNP_UDP_1"/>
    <property type="match status" value="1"/>
</dbReference>
<evidence type="ECO:0000256" key="1">
    <source>
        <dbReference type="ARBA" id="ARBA00005058"/>
    </source>
</evidence>
<evidence type="ECO:0000256" key="7">
    <source>
        <dbReference type="PIRSR" id="PIRSR000477-2"/>
    </source>
</evidence>
<evidence type="ECO:0000256" key="3">
    <source>
        <dbReference type="ARBA" id="ARBA00011886"/>
    </source>
</evidence>
<dbReference type="Proteomes" id="UP000324974">
    <property type="component" value="Chromosome"/>
</dbReference>
<dbReference type="GO" id="GO:0004731">
    <property type="term" value="F:purine-nucleoside phosphorylase activity"/>
    <property type="evidence" value="ECO:0007669"/>
    <property type="project" value="UniProtKB-EC"/>
</dbReference>
<dbReference type="PANTHER" id="PTHR11904">
    <property type="entry name" value="METHYLTHIOADENOSINE/PURINE NUCLEOSIDE PHOSPHORYLASE"/>
    <property type="match status" value="1"/>
</dbReference>
<dbReference type="GO" id="GO:0005737">
    <property type="term" value="C:cytoplasm"/>
    <property type="evidence" value="ECO:0007669"/>
    <property type="project" value="TreeGrafter"/>
</dbReference>
<dbReference type="EMBL" id="CP042425">
    <property type="protein sequence ID" value="QEL20979.1"/>
    <property type="molecule type" value="Genomic_DNA"/>
</dbReference>
<dbReference type="AlphaFoldDB" id="A0A5C1ANJ9"/>
<protein>
    <recommendedName>
        <fullName evidence="3">purine-nucleoside phosphorylase</fullName>
        <ecNumber evidence="3">2.4.2.1</ecNumber>
    </recommendedName>
    <alternativeName>
        <fullName evidence="6">Inosine-guanosine phosphorylase</fullName>
    </alternativeName>
</protein>
<feature type="binding site" evidence="7">
    <location>
        <position position="189"/>
    </location>
    <ligand>
        <name>phosphate</name>
        <dbReference type="ChEBI" id="CHEBI:43474"/>
    </ligand>
</feature>
<comment type="similarity">
    <text evidence="2">Belongs to the PNP/MTAP phosphorylase family.</text>
</comment>
<feature type="binding site" evidence="7">
    <location>
        <position position="55"/>
    </location>
    <ligand>
        <name>phosphate</name>
        <dbReference type="ChEBI" id="CHEBI:43474"/>
    </ligand>
</feature>
<keyword evidence="10" id="KW-1185">Reference proteome</keyword>
<evidence type="ECO:0000259" key="8">
    <source>
        <dbReference type="Pfam" id="PF01048"/>
    </source>
</evidence>
<dbReference type="SUPFAM" id="SSF53167">
    <property type="entry name" value="Purine and uridine phosphorylases"/>
    <property type="match status" value="1"/>
</dbReference>
<dbReference type="RefSeq" id="WP_149115222.1">
    <property type="nucleotide sequence ID" value="NZ_CP042425.1"/>
</dbReference>
<accession>A0A5C1ANJ9</accession>
<feature type="binding site" evidence="7">
    <location>
        <position position="24"/>
    </location>
    <ligand>
        <name>phosphate</name>
        <dbReference type="ChEBI" id="CHEBI:43474"/>
    </ligand>
</feature>
<keyword evidence="4" id="KW-0328">Glycosyltransferase</keyword>
<dbReference type="UniPathway" id="UPA00606"/>
<sequence length="256" mass="26762">MAAFAAFRDSARSLAPEAAVVLGSGLGPAVERISIVAEAKFGDLPGFAVPTVHGHGGRAILGHWAGVPVLVFQGRMHFYEGHTWERATATVRLAAELGVRKLLLTNAAGGICDDLHPGDLMPIRDHLKLLDRDAWKRPAEPISVYSPRLLALLPETFTGTYAALTGPTYETPAEIRALKAMGADAVGMSTAVEAETAAKLGLEVAAISCITNKAAGLSSGVLDHSDVQHVAGQPEVVGRMANLLERLIVEGGPGIP</sequence>
<proteinExistence type="inferred from homology"/>
<evidence type="ECO:0000313" key="9">
    <source>
        <dbReference type="EMBL" id="QEL20979.1"/>
    </source>
</evidence>
<dbReference type="EC" id="2.4.2.1" evidence="3"/>
<reference evidence="10" key="1">
    <citation type="submission" date="2019-08" db="EMBL/GenBank/DDBJ databases">
        <title>Limnoglobus roseus gen. nov., sp. nov., a novel freshwater planctomycete with a giant genome from the family Gemmataceae.</title>
        <authorList>
            <person name="Kulichevskaya I.S."/>
            <person name="Naumoff D.G."/>
            <person name="Miroshnikov K."/>
            <person name="Ivanova A."/>
            <person name="Philippov D.A."/>
            <person name="Hakobyan A."/>
            <person name="Rijpstra I.C."/>
            <person name="Sinninghe Damste J.S."/>
            <person name="Liesack W."/>
            <person name="Dedysh S.N."/>
        </authorList>
    </citation>
    <scope>NUCLEOTIDE SEQUENCE [LARGE SCALE GENOMIC DNA]</scope>
    <source>
        <strain evidence="10">PX52</strain>
    </source>
</reference>
<comment type="pathway">
    <text evidence="1">Purine metabolism; purine nucleoside salvage.</text>
</comment>
<feature type="binding site" evidence="7">
    <location>
        <position position="212"/>
    </location>
    <ligand>
        <name>a purine D-ribonucleoside</name>
        <dbReference type="ChEBI" id="CHEBI:142355"/>
    </ligand>
</feature>
<dbReference type="PIRSF" id="PIRSF000477">
    <property type="entry name" value="PurNPase"/>
    <property type="match status" value="1"/>
</dbReference>
<feature type="binding site" evidence="7">
    <location>
        <position position="107"/>
    </location>
    <ligand>
        <name>phosphate</name>
        <dbReference type="ChEBI" id="CHEBI:43474"/>
    </ligand>
</feature>
<feature type="binding site" evidence="7">
    <location>
        <position position="170"/>
    </location>
    <ligand>
        <name>a purine D-ribonucleoside</name>
        <dbReference type="ChEBI" id="CHEBI:142355"/>
    </ligand>
</feature>
<organism evidence="9 10">
    <name type="scientific">Limnoglobus roseus</name>
    <dbReference type="NCBI Taxonomy" id="2598579"/>
    <lineage>
        <taxon>Bacteria</taxon>
        <taxon>Pseudomonadati</taxon>
        <taxon>Planctomycetota</taxon>
        <taxon>Planctomycetia</taxon>
        <taxon>Gemmatales</taxon>
        <taxon>Gemmataceae</taxon>
        <taxon>Limnoglobus</taxon>
    </lineage>
</organism>